<feature type="domain" description="TERF1-interacting nuclear factor 2 N-terminal" evidence="2">
    <location>
        <begin position="124"/>
        <end position="252"/>
    </location>
</feature>
<dbReference type="PANTHER" id="PTHR15512">
    <property type="entry name" value="TERF1-INTERACTING NUCLEAR FACTOR 2"/>
    <property type="match status" value="1"/>
</dbReference>
<protein>
    <recommendedName>
        <fullName evidence="2">TERF1-interacting nuclear factor 2 N-terminal domain-containing protein</fullName>
    </recommendedName>
</protein>
<dbReference type="CDD" id="cd11657">
    <property type="entry name" value="TIN2_N"/>
    <property type="match status" value="1"/>
</dbReference>
<dbReference type="PANTHER" id="PTHR15512:SF0">
    <property type="entry name" value="TERF1-INTERACTING NUCLEAR FACTOR 2"/>
    <property type="match status" value="1"/>
</dbReference>
<sequence>MRGTTPFPEKFTIDGLPSLINVCLEVKHCDGIESNPTCLRGESLWNITEEKLDDMADVKQAIDDWVLEYSVKNHLNTVTEAALSRYNARLSALESPDVQLACSTVHDIIDTALSDPKKLELAVELLDFIYVSCPEAVVFKLYSKLVVGLKMLILLQMLKNKEKDCLAMLMKYFPRTKPNYPGVCPLELSRLHMVHNNFRKFYLPLLANCKQAEAYFREEFSDEYGNEFHEALKKMCTWFVDRIQSKFPKPMLSKIMENPGFLSEFQNSPDIQILLDMIHGKTSLTSDDLLEMLTMVDPVNTQDRIQVPDTFSLSPRRIRCDCEEKDVHTSVNYPSKNQNNHCYRQEQKNSARILSQESGTNHRSSNQSLCSSSLGNDVFGNDYVTIAKSQKSPDSTASPSNSSKETTHKKSKKKLHEDGELPLKSNEGSSLSGTVLYEDSLDCGVTPSPLEYDCSVERRDRSGTSDTRNVLGVFREEKNLPVVSLEDLGDEGMSVSDIDQFSDEDNQVDIEELTIDSSGNDTSTHQYQVPDICRHHRQRVTPLCVVKLYKSQVFQKHNIYC</sequence>
<reference evidence="3" key="1">
    <citation type="submission" date="2022-08" db="UniProtKB">
        <authorList>
            <consortium name="EnsemblMetazoa"/>
        </authorList>
    </citation>
    <scope>IDENTIFICATION</scope>
    <source>
        <strain evidence="3">05x7-T-G4-1.051#20</strain>
    </source>
</reference>
<feature type="region of interest" description="Disordered" evidence="1">
    <location>
        <begin position="330"/>
        <end position="349"/>
    </location>
</feature>
<feature type="compositionally biased region" description="Polar residues" evidence="1">
    <location>
        <begin position="330"/>
        <end position="342"/>
    </location>
</feature>
<dbReference type="GO" id="GO:0042162">
    <property type="term" value="F:telomeric DNA binding"/>
    <property type="evidence" value="ECO:0007669"/>
    <property type="project" value="TreeGrafter"/>
</dbReference>
<dbReference type="InterPro" id="IPR029400">
    <property type="entry name" value="TINF2_N"/>
</dbReference>
<feature type="region of interest" description="Disordered" evidence="1">
    <location>
        <begin position="387"/>
        <end position="430"/>
    </location>
</feature>
<name>A0A8W8MUB2_MAGGI</name>
<keyword evidence="4" id="KW-1185">Reference proteome</keyword>
<organism evidence="3 4">
    <name type="scientific">Magallana gigas</name>
    <name type="common">Pacific oyster</name>
    <name type="synonym">Crassostrea gigas</name>
    <dbReference type="NCBI Taxonomy" id="29159"/>
    <lineage>
        <taxon>Eukaryota</taxon>
        <taxon>Metazoa</taxon>
        <taxon>Spiralia</taxon>
        <taxon>Lophotrochozoa</taxon>
        <taxon>Mollusca</taxon>
        <taxon>Bivalvia</taxon>
        <taxon>Autobranchia</taxon>
        <taxon>Pteriomorphia</taxon>
        <taxon>Ostreida</taxon>
        <taxon>Ostreoidea</taxon>
        <taxon>Ostreidae</taxon>
        <taxon>Magallana</taxon>
    </lineage>
</organism>
<dbReference type="Proteomes" id="UP000005408">
    <property type="component" value="Unassembled WGS sequence"/>
</dbReference>
<feature type="compositionally biased region" description="Low complexity" evidence="1">
    <location>
        <begin position="392"/>
        <end position="404"/>
    </location>
</feature>
<dbReference type="InterPro" id="IPR039098">
    <property type="entry name" value="TINF2"/>
</dbReference>
<dbReference type="EnsemblMetazoa" id="G35098.1">
    <property type="protein sequence ID" value="G35098.1:cds"/>
    <property type="gene ID" value="G35098"/>
</dbReference>
<dbReference type="GO" id="GO:1904356">
    <property type="term" value="P:regulation of telomere maintenance via telomere lengthening"/>
    <property type="evidence" value="ECO:0007669"/>
    <property type="project" value="TreeGrafter"/>
</dbReference>
<evidence type="ECO:0000313" key="4">
    <source>
        <dbReference type="Proteomes" id="UP000005408"/>
    </source>
</evidence>
<dbReference type="GO" id="GO:0070187">
    <property type="term" value="C:shelterin complex"/>
    <property type="evidence" value="ECO:0007669"/>
    <property type="project" value="InterPro"/>
</dbReference>
<accession>A0A8W8MUB2</accession>
<dbReference type="AlphaFoldDB" id="A0A8W8MUB2"/>
<evidence type="ECO:0000313" key="3">
    <source>
        <dbReference type="EnsemblMetazoa" id="G35098.1:cds"/>
    </source>
</evidence>
<dbReference type="Pfam" id="PF14973">
    <property type="entry name" value="TINF2_N"/>
    <property type="match status" value="1"/>
</dbReference>
<evidence type="ECO:0000259" key="2">
    <source>
        <dbReference type="Pfam" id="PF14973"/>
    </source>
</evidence>
<dbReference type="GO" id="GO:0016233">
    <property type="term" value="P:telomere capping"/>
    <property type="evidence" value="ECO:0007669"/>
    <property type="project" value="InterPro"/>
</dbReference>
<proteinExistence type="predicted"/>
<evidence type="ECO:0000256" key="1">
    <source>
        <dbReference type="SAM" id="MobiDB-lite"/>
    </source>
</evidence>